<reference evidence="2" key="1">
    <citation type="submission" date="2020-02" db="EMBL/GenBank/DDBJ databases">
        <authorList>
            <person name="Meier V. D."/>
        </authorList>
    </citation>
    <scope>NUCLEOTIDE SEQUENCE</scope>
    <source>
        <strain evidence="2">AVDCRST_MAG59</strain>
    </source>
</reference>
<keyword evidence="2" id="KW-0255">Endonuclease</keyword>
<feature type="compositionally biased region" description="Low complexity" evidence="1">
    <location>
        <begin position="107"/>
        <end position="121"/>
    </location>
</feature>
<feature type="non-terminal residue" evidence="2">
    <location>
        <position position="187"/>
    </location>
</feature>
<feature type="compositionally biased region" description="Basic and acidic residues" evidence="1">
    <location>
        <begin position="1"/>
        <end position="18"/>
    </location>
</feature>
<feature type="compositionally biased region" description="Basic residues" evidence="1">
    <location>
        <begin position="19"/>
        <end position="31"/>
    </location>
</feature>
<dbReference type="GO" id="GO:0004519">
    <property type="term" value="F:endonuclease activity"/>
    <property type="evidence" value="ECO:0007669"/>
    <property type="project" value="UniProtKB-KW"/>
</dbReference>
<name>A0A6J4UJH7_9BACT</name>
<protein>
    <submittedName>
        <fullName evidence="2">HNH endonuclease family protein</fullName>
    </submittedName>
</protein>
<feature type="non-terminal residue" evidence="2">
    <location>
        <position position="1"/>
    </location>
</feature>
<proteinExistence type="predicted"/>
<dbReference type="AlphaFoldDB" id="A0A6J4UJH7"/>
<feature type="compositionally biased region" description="Basic and acidic residues" evidence="1">
    <location>
        <begin position="126"/>
        <end position="135"/>
    </location>
</feature>
<gene>
    <name evidence="2" type="ORF">AVDCRST_MAG59-1583</name>
</gene>
<feature type="compositionally biased region" description="Low complexity" evidence="1">
    <location>
        <begin position="63"/>
        <end position="72"/>
    </location>
</feature>
<keyword evidence="2" id="KW-0540">Nuclease</keyword>
<dbReference type="EMBL" id="CADCWF010000099">
    <property type="protein sequence ID" value="CAA9549451.1"/>
    <property type="molecule type" value="Genomic_DNA"/>
</dbReference>
<sequence length="187" mass="20618">ERSRPGPEPELRTAERLQRPPRHRARLRRQGRGAGDPRPRRQLGLARLPVAVGHPDGLPHPPAAAAGQADPQRGLHPRRVHLPVLRPPGRRPDDRPRRAEVARRRPLLGQPRLGLQALQPPQGRPPPERGADEPPPRPARAAGGRLLHDRAAGRRLGRGRLVEVPARVPADRADAVARPRTESLPEL</sequence>
<evidence type="ECO:0000256" key="1">
    <source>
        <dbReference type="SAM" id="MobiDB-lite"/>
    </source>
</evidence>
<accession>A0A6J4UJH7</accession>
<feature type="region of interest" description="Disordered" evidence="1">
    <location>
        <begin position="1"/>
        <end position="162"/>
    </location>
</feature>
<organism evidence="2">
    <name type="scientific">uncultured Thermomicrobiales bacterium</name>
    <dbReference type="NCBI Taxonomy" id="1645740"/>
    <lineage>
        <taxon>Bacteria</taxon>
        <taxon>Pseudomonadati</taxon>
        <taxon>Thermomicrobiota</taxon>
        <taxon>Thermomicrobia</taxon>
        <taxon>Thermomicrobiales</taxon>
        <taxon>environmental samples</taxon>
    </lineage>
</organism>
<evidence type="ECO:0000313" key="2">
    <source>
        <dbReference type="EMBL" id="CAA9549451.1"/>
    </source>
</evidence>
<keyword evidence="2" id="KW-0378">Hydrolase</keyword>
<feature type="compositionally biased region" description="Basic and acidic residues" evidence="1">
    <location>
        <begin position="90"/>
        <end position="103"/>
    </location>
</feature>